<dbReference type="Pfam" id="PF01612">
    <property type="entry name" value="DNA_pol_A_exo1"/>
    <property type="match status" value="1"/>
</dbReference>
<dbReference type="PANTHER" id="PTHR46814">
    <property type="entry name" value="EGALITARIAN, ISOFORM B"/>
    <property type="match status" value="1"/>
</dbReference>
<dbReference type="Gene3D" id="3.30.420.10">
    <property type="entry name" value="Ribonuclease H-like superfamily/Ribonuclease H"/>
    <property type="match status" value="1"/>
</dbReference>
<dbReference type="HOGENOM" id="CLU_2225729_0_0_1"/>
<evidence type="ECO:0000313" key="1">
    <source>
        <dbReference type="EMBL" id="EKC39884.1"/>
    </source>
</evidence>
<dbReference type="SUPFAM" id="SSF53098">
    <property type="entry name" value="Ribonuclease H-like"/>
    <property type="match status" value="1"/>
</dbReference>
<dbReference type="InterPro" id="IPR002562">
    <property type="entry name" value="3'-5'_exonuclease_dom"/>
</dbReference>
<dbReference type="InterPro" id="IPR012337">
    <property type="entry name" value="RNaseH-like_sf"/>
</dbReference>
<reference evidence="1" key="1">
    <citation type="journal article" date="2012" name="Nature">
        <title>The oyster genome reveals stress adaptation and complexity of shell formation.</title>
        <authorList>
            <person name="Zhang G."/>
            <person name="Fang X."/>
            <person name="Guo X."/>
            <person name="Li L."/>
            <person name="Luo R."/>
            <person name="Xu F."/>
            <person name="Yang P."/>
            <person name="Zhang L."/>
            <person name="Wang X."/>
            <person name="Qi H."/>
            <person name="Xiong Z."/>
            <person name="Que H."/>
            <person name="Xie Y."/>
            <person name="Holland P.W."/>
            <person name="Paps J."/>
            <person name="Zhu Y."/>
            <person name="Wu F."/>
            <person name="Chen Y."/>
            <person name="Wang J."/>
            <person name="Peng C."/>
            <person name="Meng J."/>
            <person name="Yang L."/>
            <person name="Liu J."/>
            <person name="Wen B."/>
            <person name="Zhang N."/>
            <person name="Huang Z."/>
            <person name="Zhu Q."/>
            <person name="Feng Y."/>
            <person name="Mount A."/>
            <person name="Hedgecock D."/>
            <person name="Xu Z."/>
            <person name="Liu Y."/>
            <person name="Domazet-Loso T."/>
            <person name="Du Y."/>
            <person name="Sun X."/>
            <person name="Zhang S."/>
            <person name="Liu B."/>
            <person name="Cheng P."/>
            <person name="Jiang X."/>
            <person name="Li J."/>
            <person name="Fan D."/>
            <person name="Wang W."/>
            <person name="Fu W."/>
            <person name="Wang T."/>
            <person name="Wang B."/>
            <person name="Zhang J."/>
            <person name="Peng Z."/>
            <person name="Li Y."/>
            <person name="Li N."/>
            <person name="Wang J."/>
            <person name="Chen M."/>
            <person name="He Y."/>
            <person name="Tan F."/>
            <person name="Song X."/>
            <person name="Zheng Q."/>
            <person name="Huang R."/>
            <person name="Yang H."/>
            <person name="Du X."/>
            <person name="Chen L."/>
            <person name="Yang M."/>
            <person name="Gaffney P.M."/>
            <person name="Wang S."/>
            <person name="Luo L."/>
            <person name="She Z."/>
            <person name="Ming Y."/>
            <person name="Huang W."/>
            <person name="Zhang S."/>
            <person name="Huang B."/>
            <person name="Zhang Y."/>
            <person name="Qu T."/>
            <person name="Ni P."/>
            <person name="Miao G."/>
            <person name="Wang J."/>
            <person name="Wang Q."/>
            <person name="Steinberg C.E."/>
            <person name="Wang H."/>
            <person name="Li N."/>
            <person name="Qian L."/>
            <person name="Zhang G."/>
            <person name="Li Y."/>
            <person name="Yang H."/>
            <person name="Liu X."/>
            <person name="Wang J."/>
            <person name="Yin Y."/>
            <person name="Wang J."/>
        </authorList>
    </citation>
    <scope>NUCLEOTIDE SEQUENCE [LARGE SCALE GENOMIC DNA]</scope>
    <source>
        <strain evidence="1">05x7-T-G4-1.051#20</strain>
    </source>
</reference>
<name>K1R899_MAGGI</name>
<sequence length="106" mass="11826">MARQLPEVIEDVGRCKQVVGVLERERVLAVDCEGVSLGVDGPLTLIQVGNYSREVYLFDILRNKDLLSRGRLGTLLESPNIIKVKQSCSNDIAALYHQFKVTLKNV</sequence>
<dbReference type="GO" id="GO:0006139">
    <property type="term" value="P:nucleobase-containing compound metabolic process"/>
    <property type="evidence" value="ECO:0007669"/>
    <property type="project" value="InterPro"/>
</dbReference>
<proteinExistence type="predicted"/>
<accession>K1R899</accession>
<dbReference type="InterPro" id="IPR036397">
    <property type="entry name" value="RNaseH_sf"/>
</dbReference>
<protein>
    <submittedName>
        <fullName evidence="1">Uncharacterized protein</fullName>
    </submittedName>
</protein>
<dbReference type="GO" id="GO:0003676">
    <property type="term" value="F:nucleic acid binding"/>
    <property type="evidence" value="ECO:0007669"/>
    <property type="project" value="InterPro"/>
</dbReference>
<dbReference type="PANTHER" id="PTHR46814:SF1">
    <property type="entry name" value="EGALITARIAN, ISOFORM B"/>
    <property type="match status" value="1"/>
</dbReference>
<gene>
    <name evidence="1" type="ORF">CGI_10016616</name>
</gene>
<dbReference type="GO" id="GO:0008408">
    <property type="term" value="F:3'-5' exonuclease activity"/>
    <property type="evidence" value="ECO:0007669"/>
    <property type="project" value="InterPro"/>
</dbReference>
<organism evidence="1">
    <name type="scientific">Magallana gigas</name>
    <name type="common">Pacific oyster</name>
    <name type="synonym">Crassostrea gigas</name>
    <dbReference type="NCBI Taxonomy" id="29159"/>
    <lineage>
        <taxon>Eukaryota</taxon>
        <taxon>Metazoa</taxon>
        <taxon>Spiralia</taxon>
        <taxon>Lophotrochozoa</taxon>
        <taxon>Mollusca</taxon>
        <taxon>Bivalvia</taxon>
        <taxon>Autobranchia</taxon>
        <taxon>Pteriomorphia</taxon>
        <taxon>Ostreida</taxon>
        <taxon>Ostreoidea</taxon>
        <taxon>Ostreidae</taxon>
        <taxon>Magallana</taxon>
    </lineage>
</organism>
<dbReference type="AlphaFoldDB" id="K1R899"/>
<dbReference type="InParanoid" id="K1R899"/>
<dbReference type="EMBL" id="JH818889">
    <property type="protein sequence ID" value="EKC39884.1"/>
    <property type="molecule type" value="Genomic_DNA"/>
</dbReference>